<feature type="compositionally biased region" description="Basic residues" evidence="5">
    <location>
        <begin position="194"/>
        <end position="203"/>
    </location>
</feature>
<organism evidence="7 8">
    <name type="scientific">Ricinus communis</name>
    <name type="common">Castor bean</name>
    <dbReference type="NCBI Taxonomy" id="3988"/>
    <lineage>
        <taxon>Eukaryota</taxon>
        <taxon>Viridiplantae</taxon>
        <taxon>Streptophyta</taxon>
        <taxon>Embryophyta</taxon>
        <taxon>Tracheophyta</taxon>
        <taxon>Spermatophyta</taxon>
        <taxon>Magnoliopsida</taxon>
        <taxon>eudicotyledons</taxon>
        <taxon>Gunneridae</taxon>
        <taxon>Pentapetalae</taxon>
        <taxon>rosids</taxon>
        <taxon>fabids</taxon>
        <taxon>Malpighiales</taxon>
        <taxon>Euphorbiaceae</taxon>
        <taxon>Acalyphoideae</taxon>
        <taxon>Acalypheae</taxon>
        <taxon>Ricinus</taxon>
    </lineage>
</organism>
<dbReference type="Gene3D" id="1.25.40.180">
    <property type="match status" value="2"/>
</dbReference>
<dbReference type="Pfam" id="PF02854">
    <property type="entry name" value="MIF4G"/>
    <property type="match status" value="1"/>
</dbReference>
<feature type="region of interest" description="Disordered" evidence="5">
    <location>
        <begin position="194"/>
        <end position="294"/>
    </location>
</feature>
<dbReference type="PROSITE" id="PS51366">
    <property type="entry name" value="MI"/>
    <property type="match status" value="1"/>
</dbReference>
<reference evidence="8" key="1">
    <citation type="journal article" date="2010" name="Nat. Biotechnol.">
        <title>Draft genome sequence of the oilseed species Ricinus communis.</title>
        <authorList>
            <person name="Chan A.P."/>
            <person name="Crabtree J."/>
            <person name="Zhao Q."/>
            <person name="Lorenzi H."/>
            <person name="Orvis J."/>
            <person name="Puiu D."/>
            <person name="Melake-Berhan A."/>
            <person name="Jones K.M."/>
            <person name="Redman J."/>
            <person name="Chen G."/>
            <person name="Cahoon E.B."/>
            <person name="Gedil M."/>
            <person name="Stanke M."/>
            <person name="Haas B.J."/>
            <person name="Wortman J.R."/>
            <person name="Fraser-Liggett C.M."/>
            <person name="Ravel J."/>
            <person name="Rabinowicz P.D."/>
        </authorList>
    </citation>
    <scope>NUCLEOTIDE SEQUENCE [LARGE SCALE GENOMIC DNA]</scope>
    <source>
        <strain evidence="8">cv. Hale</strain>
    </source>
</reference>
<dbReference type="InParanoid" id="B9SI94"/>
<dbReference type="eggNOG" id="KOG2141">
    <property type="taxonomic scope" value="Eukaryota"/>
</dbReference>
<evidence type="ECO:0000256" key="5">
    <source>
        <dbReference type="SAM" id="MobiDB-lite"/>
    </source>
</evidence>
<feature type="compositionally biased region" description="Polar residues" evidence="5">
    <location>
        <begin position="50"/>
        <end position="63"/>
    </location>
</feature>
<dbReference type="SUPFAM" id="SSF48371">
    <property type="entry name" value="ARM repeat"/>
    <property type="match status" value="1"/>
</dbReference>
<evidence type="ECO:0000313" key="7">
    <source>
        <dbReference type="EMBL" id="EEF36696.1"/>
    </source>
</evidence>
<dbReference type="InterPro" id="IPR050781">
    <property type="entry name" value="CWC22_splicing_factor"/>
</dbReference>
<keyword evidence="8" id="KW-1185">Reference proteome</keyword>
<dbReference type="Pfam" id="PF02847">
    <property type="entry name" value="MA3"/>
    <property type="match status" value="1"/>
</dbReference>
<comment type="subcellular location">
    <subcellularLocation>
        <location evidence="1">Nucleus</location>
        <location evidence="1">Nucleolus</location>
    </subcellularLocation>
</comment>
<evidence type="ECO:0000313" key="8">
    <source>
        <dbReference type="Proteomes" id="UP000008311"/>
    </source>
</evidence>
<dbReference type="InterPro" id="IPR016024">
    <property type="entry name" value="ARM-type_fold"/>
</dbReference>
<dbReference type="Proteomes" id="UP000008311">
    <property type="component" value="Unassembled WGS sequence"/>
</dbReference>
<accession>B9SI94</accession>
<evidence type="ECO:0000259" key="6">
    <source>
        <dbReference type="PROSITE" id="PS51366"/>
    </source>
</evidence>
<dbReference type="GO" id="GO:0005730">
    <property type="term" value="C:nucleolus"/>
    <property type="evidence" value="ECO:0000318"/>
    <property type="project" value="GO_Central"/>
</dbReference>
<evidence type="ECO:0000256" key="3">
    <source>
        <dbReference type="ARBA" id="ARBA00022845"/>
    </source>
</evidence>
<dbReference type="EMBL" id="EQ973969">
    <property type="protein sequence ID" value="EEF36696.1"/>
    <property type="molecule type" value="Genomic_DNA"/>
</dbReference>
<keyword evidence="4" id="KW-0539">Nucleus</keyword>
<sequence length="746" mass="85723">MSAPMSRRERRKEAKQSKNQKKHQSWLEHQKSQIFKRAEQAKRIYGDSKPNVNKSSNSFIQNLSERDGKPQDTNSGRHQDLEGKNVGVKTKEAKSRSSQNNGSSASKTVKQRKGLKRNAKTKFLEFLEMDMKKGDLLAQEDLEIERRLSKKLRVKDGKLRGTDDELNLLLDGIFDCGPDADEFPVERLENISHKKNRKRNKSKQKQEEVLAADTTNGGIISGGFDIEENPGAELKEEEGTTKTTSRKRRRKKSKQKQEGDTVGDTNNSASKQAEAHEAEVEVALQETPTNTPSVASSMKYVAPHLRSHVGKESEEQAQIRRRIRGLLNRLSESNVESVTGEMTTIFRDEYQKEDNLSLRNLTLLLSFLCTFGVCSSDLIYDFLILLSKRLTETDVSTILTVLQCCGMKIRGDDPSAMKNFIQSVQSRVNDLKISFGEDQEKLIGKRMEFMLETICDIKNNKRRPKEDTAQHTRIKKWLQKLRVEDILIRGLTWSKLLDPNKKGQWWLCGDRAATTDDIEEVANTIDKEVLEAQKMLQLAASQRMNTDARKAIFCIIMSGEDYIDAFEKLLRLDLPGKQDREIMRVLVECCLQEKVFNKYYTALASKFCEHDKNHKYTLQYCLWDHFKELESMHLLRSMHLAKFVAEMVASFNISLSILKSVDLSDARQQTPKRIMHFRILFESLFEYPDKLVWNTFTRLAINPELETLRRGIEFFIREYVVKSNKAIANKFKLAKKALNNTGGVLM</sequence>
<dbReference type="AlphaFoldDB" id="B9SI94"/>
<dbReference type="STRING" id="3988.B9SI94"/>
<dbReference type="GO" id="GO:0042274">
    <property type="term" value="P:ribosomal small subunit biogenesis"/>
    <property type="evidence" value="ECO:0000318"/>
    <property type="project" value="GO_Central"/>
</dbReference>
<dbReference type="SMART" id="SM00544">
    <property type="entry name" value="MA3"/>
    <property type="match status" value="1"/>
</dbReference>
<gene>
    <name evidence="7" type="ORF">RCOM_1321860</name>
</gene>
<dbReference type="InterPro" id="IPR003890">
    <property type="entry name" value="MIF4G-like_typ-3"/>
</dbReference>
<proteinExistence type="inferred from homology"/>
<dbReference type="InterPro" id="IPR003891">
    <property type="entry name" value="Initiation_fac_eIF4g_MI"/>
</dbReference>
<dbReference type="PANTHER" id="PTHR18034:SF4">
    <property type="entry name" value="NUCLEOLAR MIF4G DOMAIN-CONTAINING PROTEIN 1"/>
    <property type="match status" value="1"/>
</dbReference>
<keyword evidence="3" id="KW-0810">Translation regulation</keyword>
<protein>
    <submittedName>
        <fullName evidence="7">Sgd1p, putative</fullName>
    </submittedName>
</protein>
<feature type="compositionally biased region" description="Basic and acidic residues" evidence="5">
    <location>
        <begin position="64"/>
        <end position="95"/>
    </location>
</feature>
<feature type="domain" description="MI" evidence="6">
    <location>
        <begin position="547"/>
        <end position="663"/>
    </location>
</feature>
<feature type="compositionally biased region" description="Low complexity" evidence="5">
    <location>
        <begin position="96"/>
        <end position="107"/>
    </location>
</feature>
<dbReference type="PANTHER" id="PTHR18034">
    <property type="entry name" value="CELL CYCLE CONTROL PROTEIN CWF22-RELATED"/>
    <property type="match status" value="1"/>
</dbReference>
<dbReference type="GO" id="GO:0006417">
    <property type="term" value="P:regulation of translation"/>
    <property type="evidence" value="ECO:0007669"/>
    <property type="project" value="UniProtKB-KW"/>
</dbReference>
<dbReference type="FunCoup" id="B9SI94">
    <property type="interactions" value="2866"/>
</dbReference>
<dbReference type="GO" id="GO:0003723">
    <property type="term" value="F:RNA binding"/>
    <property type="evidence" value="ECO:0000318"/>
    <property type="project" value="GO_Central"/>
</dbReference>
<evidence type="ECO:0000256" key="2">
    <source>
        <dbReference type="ARBA" id="ARBA00006856"/>
    </source>
</evidence>
<feature type="compositionally biased region" description="Basic residues" evidence="5">
    <location>
        <begin position="244"/>
        <end position="254"/>
    </location>
</feature>
<evidence type="ECO:0000256" key="1">
    <source>
        <dbReference type="ARBA" id="ARBA00004604"/>
    </source>
</evidence>
<feature type="region of interest" description="Disordered" evidence="5">
    <location>
        <begin position="1"/>
        <end position="116"/>
    </location>
</feature>
<name>B9SI94_RICCO</name>
<feature type="compositionally biased region" description="Basic and acidic residues" evidence="5">
    <location>
        <begin position="25"/>
        <end position="46"/>
    </location>
</feature>
<evidence type="ECO:0000256" key="4">
    <source>
        <dbReference type="ARBA" id="ARBA00023242"/>
    </source>
</evidence>
<comment type="similarity">
    <text evidence="2">Belongs to the CWC22 family.</text>
</comment>